<organism evidence="3 4">
    <name type="scientific">Candidatus Magasanikbacteria bacterium CG10_big_fil_rev_8_21_14_0_10_38_6</name>
    <dbReference type="NCBI Taxonomy" id="1974647"/>
    <lineage>
        <taxon>Bacteria</taxon>
        <taxon>Candidatus Magasanikiibacteriota</taxon>
    </lineage>
</organism>
<sequence length="123" mass="13664">IMEHDPYIQYLGYVSAEDKPTLYTRARVFLFPSLYEGFGFPVLEAMACGTAVITSNSSSLFEVTGGAAVLVDPLDVNDISAALRDLLEHDILCHSLGEKGRERSMLFSWQKTAREFGTLLDRV</sequence>
<accession>A0A2M6P1G0</accession>
<dbReference type="AlphaFoldDB" id="A0A2M6P1G0"/>
<dbReference type="InterPro" id="IPR001296">
    <property type="entry name" value="Glyco_trans_1"/>
</dbReference>
<name>A0A2M6P1G0_9BACT</name>
<dbReference type="PANTHER" id="PTHR46401:SF2">
    <property type="entry name" value="GLYCOSYLTRANSFERASE WBBK-RELATED"/>
    <property type="match status" value="1"/>
</dbReference>
<evidence type="ECO:0000313" key="3">
    <source>
        <dbReference type="EMBL" id="PIR77527.1"/>
    </source>
</evidence>
<dbReference type="GO" id="GO:0016757">
    <property type="term" value="F:glycosyltransferase activity"/>
    <property type="evidence" value="ECO:0007669"/>
    <property type="project" value="InterPro"/>
</dbReference>
<feature type="domain" description="Glycosyl transferase family 1" evidence="2">
    <location>
        <begin position="8"/>
        <end position="103"/>
    </location>
</feature>
<dbReference type="Pfam" id="PF00534">
    <property type="entry name" value="Glycos_transf_1"/>
    <property type="match status" value="1"/>
</dbReference>
<dbReference type="GO" id="GO:0009103">
    <property type="term" value="P:lipopolysaccharide biosynthetic process"/>
    <property type="evidence" value="ECO:0007669"/>
    <property type="project" value="TreeGrafter"/>
</dbReference>
<dbReference type="Gene3D" id="3.40.50.2000">
    <property type="entry name" value="Glycogen Phosphorylase B"/>
    <property type="match status" value="1"/>
</dbReference>
<evidence type="ECO:0000313" key="4">
    <source>
        <dbReference type="Proteomes" id="UP000228528"/>
    </source>
</evidence>
<proteinExistence type="predicted"/>
<dbReference type="SUPFAM" id="SSF53756">
    <property type="entry name" value="UDP-Glycosyltransferase/glycogen phosphorylase"/>
    <property type="match status" value="1"/>
</dbReference>
<evidence type="ECO:0000259" key="2">
    <source>
        <dbReference type="Pfam" id="PF00534"/>
    </source>
</evidence>
<reference evidence="4" key="1">
    <citation type="submission" date="2017-09" db="EMBL/GenBank/DDBJ databases">
        <title>Depth-based differentiation of microbial function through sediment-hosted aquifers and enrichment of novel symbionts in the deep terrestrial subsurface.</title>
        <authorList>
            <person name="Probst A.J."/>
            <person name="Ladd B."/>
            <person name="Jarett J.K."/>
            <person name="Geller-Mcgrath D.E."/>
            <person name="Sieber C.M.K."/>
            <person name="Emerson J.B."/>
            <person name="Anantharaman K."/>
            <person name="Thomas B.C."/>
            <person name="Malmstrom R."/>
            <person name="Stieglmeier M."/>
            <person name="Klingl A."/>
            <person name="Woyke T."/>
            <person name="Ryan C.M."/>
            <person name="Banfield J.F."/>
        </authorList>
    </citation>
    <scope>NUCLEOTIDE SEQUENCE [LARGE SCALE GENOMIC DNA]</scope>
</reference>
<protein>
    <recommendedName>
        <fullName evidence="2">Glycosyl transferase family 1 domain-containing protein</fullName>
    </recommendedName>
</protein>
<feature type="non-terminal residue" evidence="3">
    <location>
        <position position="1"/>
    </location>
</feature>
<keyword evidence="1" id="KW-0808">Transferase</keyword>
<evidence type="ECO:0000256" key="1">
    <source>
        <dbReference type="ARBA" id="ARBA00022679"/>
    </source>
</evidence>
<dbReference type="PANTHER" id="PTHR46401">
    <property type="entry name" value="GLYCOSYLTRANSFERASE WBBK-RELATED"/>
    <property type="match status" value="1"/>
</dbReference>
<comment type="caution">
    <text evidence="3">The sequence shown here is derived from an EMBL/GenBank/DDBJ whole genome shotgun (WGS) entry which is preliminary data.</text>
</comment>
<dbReference type="EMBL" id="PFBW01000086">
    <property type="protein sequence ID" value="PIR77527.1"/>
    <property type="molecule type" value="Genomic_DNA"/>
</dbReference>
<gene>
    <name evidence="3" type="ORF">COU30_01945</name>
</gene>
<dbReference type="Proteomes" id="UP000228528">
    <property type="component" value="Unassembled WGS sequence"/>
</dbReference>